<gene>
    <name evidence="1" type="ORF">CCO03_12990</name>
</gene>
<proteinExistence type="predicted"/>
<dbReference type="EMBL" id="CP021455">
    <property type="protein sequence ID" value="ARU05479.1"/>
    <property type="molecule type" value="Genomic_DNA"/>
</dbReference>
<sequence length="81" mass="9030">MRNSQFPCHPPWAKNRRFPPHAAPSLLLDVASGSGVSTAAALDRHWRNLKVVASHNPRLYKERILGDHYLNGTALPQGAFF</sequence>
<dbReference type="AlphaFoldDB" id="A0A1Y0EQ96"/>
<keyword evidence="2" id="KW-1185">Reference proteome</keyword>
<evidence type="ECO:0008006" key="3">
    <source>
        <dbReference type="Google" id="ProtNLM"/>
    </source>
</evidence>
<dbReference type="Proteomes" id="UP000196138">
    <property type="component" value="Chromosome"/>
</dbReference>
<evidence type="ECO:0000313" key="2">
    <source>
        <dbReference type="Proteomes" id="UP000196138"/>
    </source>
</evidence>
<protein>
    <recommendedName>
        <fullName evidence="3">Acyl-CoA dehydrogenase C-terminal domain-containing protein</fullName>
    </recommendedName>
</protein>
<organism evidence="1 2">
    <name type="scientific">Comamonas serinivorans</name>
    <dbReference type="NCBI Taxonomy" id="1082851"/>
    <lineage>
        <taxon>Bacteria</taxon>
        <taxon>Pseudomonadati</taxon>
        <taxon>Pseudomonadota</taxon>
        <taxon>Betaproteobacteria</taxon>
        <taxon>Burkholderiales</taxon>
        <taxon>Comamonadaceae</taxon>
        <taxon>Comamonas</taxon>
    </lineage>
</organism>
<reference evidence="1 2" key="1">
    <citation type="submission" date="2017-05" db="EMBL/GenBank/DDBJ databases">
        <authorList>
            <person name="Song R."/>
            <person name="Chenine A.L."/>
            <person name="Ruprecht R.M."/>
        </authorList>
    </citation>
    <scope>NUCLEOTIDE SEQUENCE [LARGE SCALE GENOMIC DNA]</scope>
    <source>
        <strain evidence="1 2">DSM 26136</strain>
    </source>
</reference>
<dbReference type="KEGG" id="cser:CCO03_12990"/>
<evidence type="ECO:0000313" key="1">
    <source>
        <dbReference type="EMBL" id="ARU05479.1"/>
    </source>
</evidence>
<dbReference type="Gene3D" id="1.20.140.10">
    <property type="entry name" value="Butyryl-CoA Dehydrogenase, subunit A, domain 3"/>
    <property type="match status" value="1"/>
</dbReference>
<accession>A0A1Y0EQ96</accession>
<name>A0A1Y0EQ96_9BURK</name>